<dbReference type="RefSeq" id="WP_380856347.1">
    <property type="nucleotide sequence ID" value="NZ_JBHRXV010000001.1"/>
</dbReference>
<dbReference type="EMBL" id="JBHRXV010000001">
    <property type="protein sequence ID" value="MFC3711441.1"/>
    <property type="molecule type" value="Genomic_DNA"/>
</dbReference>
<name>A0ABV7X665_9SPHN</name>
<dbReference type="InterPro" id="IPR037914">
    <property type="entry name" value="SpoVT-AbrB_sf"/>
</dbReference>
<keyword evidence="2" id="KW-1185">Reference proteome</keyword>
<dbReference type="Proteomes" id="UP001595615">
    <property type="component" value="Unassembled WGS sequence"/>
</dbReference>
<protein>
    <submittedName>
        <fullName evidence="1">Antitoxin</fullName>
    </submittedName>
</protein>
<evidence type="ECO:0000313" key="2">
    <source>
        <dbReference type="Proteomes" id="UP001595615"/>
    </source>
</evidence>
<dbReference type="SUPFAM" id="SSF89447">
    <property type="entry name" value="AbrB/MazE/MraZ-like"/>
    <property type="match status" value="1"/>
</dbReference>
<proteinExistence type="predicted"/>
<gene>
    <name evidence="1" type="ORF">ACFOMD_02590</name>
</gene>
<accession>A0ABV7X665</accession>
<evidence type="ECO:0000313" key="1">
    <source>
        <dbReference type="EMBL" id="MFC3711441.1"/>
    </source>
</evidence>
<organism evidence="1 2">
    <name type="scientific">Sphingoaurantiacus capsulatus</name>
    <dbReference type="NCBI Taxonomy" id="1771310"/>
    <lineage>
        <taxon>Bacteria</taxon>
        <taxon>Pseudomonadati</taxon>
        <taxon>Pseudomonadota</taxon>
        <taxon>Alphaproteobacteria</taxon>
        <taxon>Sphingomonadales</taxon>
        <taxon>Sphingosinicellaceae</taxon>
        <taxon>Sphingoaurantiacus</taxon>
    </lineage>
</organism>
<reference evidence="2" key="1">
    <citation type="journal article" date="2019" name="Int. J. Syst. Evol. Microbiol.">
        <title>The Global Catalogue of Microorganisms (GCM) 10K type strain sequencing project: providing services to taxonomists for standard genome sequencing and annotation.</title>
        <authorList>
            <consortium name="The Broad Institute Genomics Platform"/>
            <consortium name="The Broad Institute Genome Sequencing Center for Infectious Disease"/>
            <person name="Wu L."/>
            <person name="Ma J."/>
        </authorList>
    </citation>
    <scope>NUCLEOTIDE SEQUENCE [LARGE SCALE GENOMIC DNA]</scope>
    <source>
        <strain evidence="2">KCTC 42644</strain>
    </source>
</reference>
<comment type="caution">
    <text evidence="1">The sequence shown here is derived from an EMBL/GenBank/DDBJ whole genome shotgun (WGS) entry which is preliminary data.</text>
</comment>
<sequence>MPRQWKTKTFKSGNSVAVRLPKSAGLTEGDDVILVPHDDGSFSFWREQDGARVLDSLFGAFSAGFMAEGRGDIEQAERDWDGQPRAA</sequence>